<sequence>MSPLAATEDVVGFVSFVTQLRRKHTCIADAKSTRTSFLRDRVSTLPVRPAIFSPVVFGSSRHHTLRP</sequence>
<name>A0ABR3X708_9PEZI</name>
<dbReference type="EMBL" id="JAZHXJ010000150">
    <property type="protein sequence ID" value="KAL1871712.1"/>
    <property type="molecule type" value="Genomic_DNA"/>
</dbReference>
<organism evidence="1 2">
    <name type="scientific">Phialemonium thermophilum</name>
    <dbReference type="NCBI Taxonomy" id="223376"/>
    <lineage>
        <taxon>Eukaryota</taxon>
        <taxon>Fungi</taxon>
        <taxon>Dikarya</taxon>
        <taxon>Ascomycota</taxon>
        <taxon>Pezizomycotina</taxon>
        <taxon>Sordariomycetes</taxon>
        <taxon>Sordariomycetidae</taxon>
        <taxon>Cephalothecales</taxon>
        <taxon>Cephalothecaceae</taxon>
        <taxon>Phialemonium</taxon>
    </lineage>
</organism>
<gene>
    <name evidence="1" type="ORF">VTK73DRAFT_1933</name>
</gene>
<proteinExistence type="predicted"/>
<keyword evidence="2" id="KW-1185">Reference proteome</keyword>
<evidence type="ECO:0000313" key="1">
    <source>
        <dbReference type="EMBL" id="KAL1871712.1"/>
    </source>
</evidence>
<reference evidence="1 2" key="1">
    <citation type="journal article" date="2024" name="Commun. Biol.">
        <title>Comparative genomic analysis of thermophilic fungi reveals convergent evolutionary adaptations and gene losses.</title>
        <authorList>
            <person name="Steindorff A.S."/>
            <person name="Aguilar-Pontes M.V."/>
            <person name="Robinson A.J."/>
            <person name="Andreopoulos B."/>
            <person name="LaButti K."/>
            <person name="Kuo A."/>
            <person name="Mondo S."/>
            <person name="Riley R."/>
            <person name="Otillar R."/>
            <person name="Haridas S."/>
            <person name="Lipzen A."/>
            <person name="Grimwood J."/>
            <person name="Schmutz J."/>
            <person name="Clum A."/>
            <person name="Reid I.D."/>
            <person name="Moisan M.C."/>
            <person name="Butler G."/>
            <person name="Nguyen T.T.M."/>
            <person name="Dewar K."/>
            <person name="Conant G."/>
            <person name="Drula E."/>
            <person name="Henrissat B."/>
            <person name="Hansel C."/>
            <person name="Singer S."/>
            <person name="Hutchinson M.I."/>
            <person name="de Vries R.P."/>
            <person name="Natvig D.O."/>
            <person name="Powell A.J."/>
            <person name="Tsang A."/>
            <person name="Grigoriev I.V."/>
        </authorList>
    </citation>
    <scope>NUCLEOTIDE SEQUENCE [LARGE SCALE GENOMIC DNA]</scope>
    <source>
        <strain evidence="1 2">ATCC 24622</strain>
    </source>
</reference>
<accession>A0ABR3X708</accession>
<evidence type="ECO:0000313" key="2">
    <source>
        <dbReference type="Proteomes" id="UP001586593"/>
    </source>
</evidence>
<protein>
    <submittedName>
        <fullName evidence="1">Uncharacterized protein</fullName>
    </submittedName>
</protein>
<dbReference type="Proteomes" id="UP001586593">
    <property type="component" value="Unassembled WGS sequence"/>
</dbReference>
<comment type="caution">
    <text evidence="1">The sequence shown here is derived from an EMBL/GenBank/DDBJ whole genome shotgun (WGS) entry which is preliminary data.</text>
</comment>